<evidence type="ECO:0000313" key="3">
    <source>
        <dbReference type="EMBL" id="MEA1081836.1"/>
    </source>
</evidence>
<evidence type="ECO:0000313" key="4">
    <source>
        <dbReference type="Proteomes" id="UP001305746"/>
    </source>
</evidence>
<dbReference type="PANTHER" id="PTHR36174">
    <property type="entry name" value="LIPID II:GLYCINE GLYCYLTRANSFERASE"/>
    <property type="match status" value="1"/>
</dbReference>
<dbReference type="InterPro" id="IPR016181">
    <property type="entry name" value="Acyl_CoA_acyltransferase"/>
</dbReference>
<comment type="caution">
    <text evidence="3">The sequence shown here is derived from an EMBL/GenBank/DDBJ whole genome shotgun (WGS) entry which is preliminary data.</text>
</comment>
<reference evidence="3 4" key="1">
    <citation type="submission" date="2023-12" db="EMBL/GenBank/DDBJ databases">
        <title>Marinobacter qingdaonensis sp. nov., isolated from the intertidal sediment of Qingdao, PR China.</title>
        <authorList>
            <person name="Li Y."/>
        </authorList>
    </citation>
    <scope>NUCLEOTIDE SEQUENCE [LARGE SCALE GENOMIC DNA]</scope>
    <source>
        <strain evidence="3 4">ASW11-75</strain>
    </source>
</reference>
<evidence type="ECO:0000256" key="1">
    <source>
        <dbReference type="SAM" id="Coils"/>
    </source>
</evidence>
<dbReference type="InterPro" id="IPR017469">
    <property type="entry name" value="PEP-CTERM_FemAB-rel"/>
</dbReference>
<dbReference type="EMBL" id="JAYDCJ010000003">
    <property type="protein sequence ID" value="MEA1081836.1"/>
    <property type="molecule type" value="Genomic_DNA"/>
</dbReference>
<gene>
    <name evidence="3" type="ORF">U5822_14265</name>
</gene>
<evidence type="ECO:0000259" key="2">
    <source>
        <dbReference type="Pfam" id="PF13480"/>
    </source>
</evidence>
<feature type="domain" description="BioF2-like acetyltransferase" evidence="2">
    <location>
        <begin position="242"/>
        <end position="377"/>
    </location>
</feature>
<dbReference type="InterPro" id="IPR050644">
    <property type="entry name" value="PG_Glycine_Bridge_Synth"/>
</dbReference>
<dbReference type="RefSeq" id="WP_322856278.1">
    <property type="nucleotide sequence ID" value="NZ_JAYDCJ010000003.1"/>
</dbReference>
<organism evidence="3 4">
    <name type="scientific">Marinobacter qingdaonensis</name>
    <dbReference type="NCBI Taxonomy" id="3108486"/>
    <lineage>
        <taxon>Bacteria</taxon>
        <taxon>Pseudomonadati</taxon>
        <taxon>Pseudomonadota</taxon>
        <taxon>Gammaproteobacteria</taxon>
        <taxon>Pseudomonadales</taxon>
        <taxon>Marinobacteraceae</taxon>
        <taxon>Marinobacter</taxon>
    </lineage>
</organism>
<dbReference type="NCBIfam" id="TIGR03019">
    <property type="entry name" value="pepcterm_femAB"/>
    <property type="match status" value="1"/>
</dbReference>
<proteinExistence type="predicted"/>
<keyword evidence="4" id="KW-1185">Reference proteome</keyword>
<dbReference type="Proteomes" id="UP001305746">
    <property type="component" value="Unassembled WGS sequence"/>
</dbReference>
<dbReference type="Gene3D" id="3.40.630.30">
    <property type="match status" value="1"/>
</dbReference>
<feature type="coiled-coil region" evidence="1">
    <location>
        <begin position="39"/>
        <end position="66"/>
    </location>
</feature>
<name>A0ABU5P192_9GAMM</name>
<keyword evidence="1" id="KW-0175">Coiled coil</keyword>
<sequence>MELSASRPADHKARLEQLKCTKSRLGRQLSGARKVGDDLQDLLAEFQAVTSEIKALQKRLKQQLNQTSTHEKWVPPNLTVSSAVLDQLVKSPVNVQLCTGGDVKAAEAYVACHPASSLWHRPVITSFIAETYRHPAQILIALSADKRVVGIVSLVQLKSRLFGNFMVSVPYFNYGGLLADHPTVADALIEAANRWREQESAAHLELRHVQNLGLGLPQRGNKVSFWLGLPDTTQQLWNSFKPKLRAQIRRGEREHAEFVLGGSEHLHDFYRVFSENMRDLGTPVYGRAFFRKLLQRLPEQTWLVVVRVGQKAVGCAFLAGYRNRLEIPWASTLRSVSHTSINMFMYWKILEFAVSRGYRVFDFGRCSEHAGTYHFKKQWGAQPIPLHWDYVLAPRAVLPALNPENPKYHLLIAIWKKLPVWAANTLGPPIVRMLP</sequence>
<protein>
    <submittedName>
        <fullName evidence="3">FemAB family XrtA/PEP-CTERM system-associated protein</fullName>
    </submittedName>
</protein>
<dbReference type="InterPro" id="IPR038740">
    <property type="entry name" value="BioF2-like_GNAT_dom"/>
</dbReference>
<accession>A0ABU5P192</accession>
<dbReference type="SUPFAM" id="SSF55729">
    <property type="entry name" value="Acyl-CoA N-acyltransferases (Nat)"/>
    <property type="match status" value="1"/>
</dbReference>
<dbReference type="Pfam" id="PF13480">
    <property type="entry name" value="Acetyltransf_6"/>
    <property type="match status" value="1"/>
</dbReference>
<dbReference type="PANTHER" id="PTHR36174:SF1">
    <property type="entry name" value="LIPID II:GLYCINE GLYCYLTRANSFERASE"/>
    <property type="match status" value="1"/>
</dbReference>